<dbReference type="Proteomes" id="UP000249061">
    <property type="component" value="Unassembled WGS sequence"/>
</dbReference>
<keyword evidence="1" id="KW-1133">Transmembrane helix</keyword>
<dbReference type="AlphaFoldDB" id="A0A2W5UL64"/>
<dbReference type="SUPFAM" id="SSF48452">
    <property type="entry name" value="TPR-like"/>
    <property type="match status" value="1"/>
</dbReference>
<name>A0A2W5UL64_9BACT</name>
<evidence type="ECO:0000256" key="1">
    <source>
        <dbReference type="SAM" id="Phobius"/>
    </source>
</evidence>
<evidence type="ECO:0000313" key="3">
    <source>
        <dbReference type="Proteomes" id="UP000249061"/>
    </source>
</evidence>
<accession>A0A2W5UL64</accession>
<feature type="transmembrane region" description="Helical" evidence="1">
    <location>
        <begin position="33"/>
        <end position="54"/>
    </location>
</feature>
<evidence type="ECO:0000313" key="2">
    <source>
        <dbReference type="EMBL" id="PZR09788.1"/>
    </source>
</evidence>
<comment type="caution">
    <text evidence="2">The sequence shown here is derived from an EMBL/GenBank/DDBJ whole genome shotgun (WGS) entry which is preliminary data.</text>
</comment>
<dbReference type="InterPro" id="IPR011990">
    <property type="entry name" value="TPR-like_helical_dom_sf"/>
</dbReference>
<gene>
    <name evidence="2" type="ORF">DI536_20820</name>
</gene>
<protein>
    <submittedName>
        <fullName evidence="2">Uncharacterized protein</fullName>
    </submittedName>
</protein>
<sequence>MAYKDEQKDLKQPDELQKLGQEAVPFMEKHGKAIVGGVGAVLVVGFVAAIVTTLSARGDEQASRDFGSALAVLDREVNANPPADLPPGKEAPFKTEAEKDEAIIKSLTDFRARHPGKKAAVSAALPLAQAYLRQGKADTALPLIEEYLARSEGDDPLRPAGYEARGYALEAQKKYDDALSAFDTLARENKTDFMKGMGQYHRGRVLLLKGDTAGAAKTFSEIEGAAPNSAASRLAKERMSALVAQGVAVPTAAVVPAAVDAGK</sequence>
<dbReference type="Pfam" id="PF13432">
    <property type="entry name" value="TPR_16"/>
    <property type="match status" value="1"/>
</dbReference>
<reference evidence="2 3" key="1">
    <citation type="submission" date="2017-08" db="EMBL/GenBank/DDBJ databases">
        <title>Infants hospitalized years apart are colonized by the same room-sourced microbial strains.</title>
        <authorList>
            <person name="Brooks B."/>
            <person name="Olm M.R."/>
            <person name="Firek B.A."/>
            <person name="Baker R."/>
            <person name="Thomas B.C."/>
            <person name="Morowitz M.J."/>
            <person name="Banfield J.F."/>
        </authorList>
    </citation>
    <scope>NUCLEOTIDE SEQUENCE [LARGE SCALE GENOMIC DNA]</scope>
    <source>
        <strain evidence="2">S2_003_000_R2_14</strain>
    </source>
</reference>
<dbReference type="Gene3D" id="1.25.40.10">
    <property type="entry name" value="Tetratricopeptide repeat domain"/>
    <property type="match status" value="1"/>
</dbReference>
<keyword evidence="1" id="KW-0812">Transmembrane</keyword>
<dbReference type="EMBL" id="QFQP01000019">
    <property type="protein sequence ID" value="PZR09788.1"/>
    <property type="molecule type" value="Genomic_DNA"/>
</dbReference>
<organism evidence="2 3">
    <name type="scientific">Archangium gephyra</name>
    <dbReference type="NCBI Taxonomy" id="48"/>
    <lineage>
        <taxon>Bacteria</taxon>
        <taxon>Pseudomonadati</taxon>
        <taxon>Myxococcota</taxon>
        <taxon>Myxococcia</taxon>
        <taxon>Myxococcales</taxon>
        <taxon>Cystobacterineae</taxon>
        <taxon>Archangiaceae</taxon>
        <taxon>Archangium</taxon>
    </lineage>
</organism>
<keyword evidence="1" id="KW-0472">Membrane</keyword>
<proteinExistence type="predicted"/>